<dbReference type="RefSeq" id="WP_184835285.1">
    <property type="nucleotide sequence ID" value="NZ_JACHMN010000002.1"/>
</dbReference>
<proteinExistence type="inferred from homology"/>
<dbReference type="InterPro" id="IPR043472">
    <property type="entry name" value="Macro_dom-like"/>
</dbReference>
<reference evidence="10 11" key="1">
    <citation type="submission" date="2020-08" db="EMBL/GenBank/DDBJ databases">
        <title>Sequencing the genomes of 1000 actinobacteria strains.</title>
        <authorList>
            <person name="Klenk H.-P."/>
        </authorList>
    </citation>
    <scope>NUCLEOTIDE SEQUENCE [LARGE SCALE GENOMIC DNA]</scope>
    <source>
        <strain evidence="10 11">DSM 45362</strain>
    </source>
</reference>
<dbReference type="CDD" id="cd00433">
    <property type="entry name" value="Peptidase_M17"/>
    <property type="match status" value="1"/>
</dbReference>
<feature type="binding site" evidence="8">
    <location>
        <position position="260"/>
    </location>
    <ligand>
        <name>Mn(2+)</name>
        <dbReference type="ChEBI" id="CHEBI:29035"/>
        <label>2</label>
    </ligand>
</feature>
<feature type="active site" evidence="8">
    <location>
        <position position="347"/>
    </location>
</feature>
<comment type="cofactor">
    <cofactor evidence="8">
        <name>Mn(2+)</name>
        <dbReference type="ChEBI" id="CHEBI:29035"/>
    </cofactor>
    <text evidence="8">Binds 2 manganese ions per subunit.</text>
</comment>
<gene>
    <name evidence="8" type="primary">pepA</name>
    <name evidence="10" type="ORF">F4553_002342</name>
</gene>
<keyword evidence="8" id="KW-0479">Metal-binding</keyword>
<protein>
    <recommendedName>
        <fullName evidence="8">Probable cytosol aminopeptidase</fullName>
        <ecNumber evidence="8">3.4.11.1</ecNumber>
    </recommendedName>
    <alternativeName>
        <fullName evidence="8">Leucine aminopeptidase</fullName>
        <shortName evidence="8">LAP</shortName>
        <ecNumber evidence="8">3.4.11.10</ecNumber>
    </alternativeName>
    <alternativeName>
        <fullName evidence="8">Leucyl aminopeptidase</fullName>
    </alternativeName>
</protein>
<comment type="catalytic activity">
    <reaction evidence="2 8">
        <text>Release of an N-terminal amino acid, preferentially leucine, but not glutamic or aspartic acids.</text>
        <dbReference type="EC" id="3.4.11.10"/>
    </reaction>
</comment>
<dbReference type="Gene3D" id="3.40.220.10">
    <property type="entry name" value="Leucine Aminopeptidase, subunit E, domain 1"/>
    <property type="match status" value="1"/>
</dbReference>
<evidence type="ECO:0000256" key="5">
    <source>
        <dbReference type="ARBA" id="ARBA00022670"/>
    </source>
</evidence>
<dbReference type="GO" id="GO:0005737">
    <property type="term" value="C:cytoplasm"/>
    <property type="evidence" value="ECO:0007669"/>
    <property type="project" value="UniProtKB-SubCell"/>
</dbReference>
<evidence type="ECO:0000256" key="8">
    <source>
        <dbReference type="HAMAP-Rule" id="MF_00181"/>
    </source>
</evidence>
<keyword evidence="5 8" id="KW-0645">Protease</keyword>
<dbReference type="PROSITE" id="PS00631">
    <property type="entry name" value="CYTOSOL_AP"/>
    <property type="match status" value="1"/>
</dbReference>
<evidence type="ECO:0000313" key="11">
    <source>
        <dbReference type="Proteomes" id="UP000587527"/>
    </source>
</evidence>
<dbReference type="InterPro" id="IPR008283">
    <property type="entry name" value="Peptidase_M17_N"/>
</dbReference>
<feature type="binding site" evidence="8">
    <location>
        <position position="345"/>
    </location>
    <ligand>
        <name>Mn(2+)</name>
        <dbReference type="ChEBI" id="CHEBI:29035"/>
        <label>1</label>
    </ligand>
</feature>
<keyword evidence="4 8" id="KW-0031">Aminopeptidase</keyword>
<dbReference type="HAMAP" id="MF_00181">
    <property type="entry name" value="Cytosol_peptidase_M17"/>
    <property type="match status" value="1"/>
</dbReference>
<dbReference type="EC" id="3.4.11.10" evidence="8"/>
<keyword evidence="8" id="KW-0464">Manganese</keyword>
<organism evidence="10 11">
    <name type="scientific">Allocatelliglobosispora scoriae</name>
    <dbReference type="NCBI Taxonomy" id="643052"/>
    <lineage>
        <taxon>Bacteria</taxon>
        <taxon>Bacillati</taxon>
        <taxon>Actinomycetota</taxon>
        <taxon>Actinomycetes</taxon>
        <taxon>Micromonosporales</taxon>
        <taxon>Micromonosporaceae</taxon>
        <taxon>Allocatelliglobosispora</taxon>
    </lineage>
</organism>
<comment type="function">
    <text evidence="7 8">Presumably involved in the processing and regular turnover of intracellular proteins. Catalyzes the removal of unsubstituted N-terminal amino acids from various peptides.</text>
</comment>
<comment type="similarity">
    <text evidence="3 8">Belongs to the peptidase M17 family.</text>
</comment>
<sequence>MVLRGKFEPMPSRGRTVGVTVATGADGLPDGTVVGYGVGVSGEVARDLGIGRDGLAAVGFTGKVGEALVLPRADGAPVVAVGLGAATGPDELRDAAAAFALAAKRHGSLALVPGELSGVTGEAAAQAVVEGVLLARYDYPPLKSAPVGVPVENVIVVVAGDGAAEGGRRGVAFAAATMLSRDLANSPPSMLSAEAMADCATAIAGEVGLEVEVFDRAALIELGCGGLLGVNAGSVEEPRMIKLRYRPAEAATGRLALVGKGIMYDSGGISLKPSDLVHAQMKNDMSGAGAILAAMSQLAALGCRTEVTGYLMCTDNMPSATATKLGDVLIMRGGKTVEVLNTDAEGRLVMADALVLATEEPVDAIVDIATLTGACLRTLGPEVAGLFANDTGLAEQVTTAAQATAEPVWQLPLDKRYRSQLDSGVADMTNMGGVNAGSITAALFLAEFVGETPWAHLDIAGTAQNDIAASWRPKGCTGFGARLLLELALNFTAPKGGVR</sequence>
<dbReference type="InterPro" id="IPR023042">
    <property type="entry name" value="Peptidase_M17_leu_NH2_pept"/>
</dbReference>
<dbReference type="Proteomes" id="UP000587527">
    <property type="component" value="Unassembled WGS sequence"/>
</dbReference>
<comment type="caution">
    <text evidence="10">The sequence shown here is derived from an EMBL/GenBank/DDBJ whole genome shotgun (WGS) entry which is preliminary data.</text>
</comment>
<keyword evidence="8" id="KW-0963">Cytoplasm</keyword>
<feature type="binding site" evidence="8">
    <location>
        <position position="265"/>
    </location>
    <ligand>
        <name>Mn(2+)</name>
        <dbReference type="ChEBI" id="CHEBI:29035"/>
        <label>1</label>
    </ligand>
</feature>
<keyword evidence="6 8" id="KW-0378">Hydrolase</keyword>
<dbReference type="GO" id="GO:0030145">
    <property type="term" value="F:manganese ion binding"/>
    <property type="evidence" value="ECO:0007669"/>
    <property type="project" value="UniProtKB-UniRule"/>
</dbReference>
<feature type="active site" evidence="8">
    <location>
        <position position="272"/>
    </location>
</feature>
<evidence type="ECO:0000259" key="9">
    <source>
        <dbReference type="PROSITE" id="PS00631"/>
    </source>
</evidence>
<feature type="binding site" evidence="8">
    <location>
        <position position="343"/>
    </location>
    <ligand>
        <name>Mn(2+)</name>
        <dbReference type="ChEBI" id="CHEBI:29035"/>
        <label>1</label>
    </ligand>
</feature>
<accession>A0A841BPU3</accession>
<evidence type="ECO:0000256" key="7">
    <source>
        <dbReference type="ARBA" id="ARBA00049972"/>
    </source>
</evidence>
<name>A0A841BPU3_9ACTN</name>
<dbReference type="InterPro" id="IPR000819">
    <property type="entry name" value="Peptidase_M17_C"/>
</dbReference>
<evidence type="ECO:0000313" key="10">
    <source>
        <dbReference type="EMBL" id="MBB5868963.1"/>
    </source>
</evidence>
<evidence type="ECO:0000256" key="3">
    <source>
        <dbReference type="ARBA" id="ARBA00009528"/>
    </source>
</evidence>
<feature type="binding site" evidence="8">
    <location>
        <position position="284"/>
    </location>
    <ligand>
        <name>Mn(2+)</name>
        <dbReference type="ChEBI" id="CHEBI:29035"/>
        <label>2</label>
    </ligand>
</feature>
<dbReference type="EC" id="3.4.11.1" evidence="8"/>
<dbReference type="EMBL" id="JACHMN010000002">
    <property type="protein sequence ID" value="MBB5868963.1"/>
    <property type="molecule type" value="Genomic_DNA"/>
</dbReference>
<dbReference type="PRINTS" id="PR00481">
    <property type="entry name" value="LAMNOPPTDASE"/>
</dbReference>
<feature type="binding site" evidence="8">
    <location>
        <position position="345"/>
    </location>
    <ligand>
        <name>Mn(2+)</name>
        <dbReference type="ChEBI" id="CHEBI:29035"/>
        <label>2</label>
    </ligand>
</feature>
<dbReference type="InterPro" id="IPR011356">
    <property type="entry name" value="Leucine_aapep/pepB"/>
</dbReference>
<dbReference type="AlphaFoldDB" id="A0A841BPU3"/>
<dbReference type="PANTHER" id="PTHR11963">
    <property type="entry name" value="LEUCINE AMINOPEPTIDASE-RELATED"/>
    <property type="match status" value="1"/>
</dbReference>
<evidence type="ECO:0000256" key="4">
    <source>
        <dbReference type="ARBA" id="ARBA00022438"/>
    </source>
</evidence>
<dbReference type="SUPFAM" id="SSF53187">
    <property type="entry name" value="Zn-dependent exopeptidases"/>
    <property type="match status" value="1"/>
</dbReference>
<evidence type="ECO:0000256" key="2">
    <source>
        <dbReference type="ARBA" id="ARBA00000967"/>
    </source>
</evidence>
<keyword evidence="11" id="KW-1185">Reference proteome</keyword>
<dbReference type="Gene3D" id="3.40.630.10">
    <property type="entry name" value="Zn peptidases"/>
    <property type="match status" value="1"/>
</dbReference>
<feature type="binding site" evidence="8">
    <location>
        <position position="265"/>
    </location>
    <ligand>
        <name>Mn(2+)</name>
        <dbReference type="ChEBI" id="CHEBI:29035"/>
        <label>2</label>
    </ligand>
</feature>
<dbReference type="PANTHER" id="PTHR11963:SF23">
    <property type="entry name" value="CYTOSOL AMINOPEPTIDASE"/>
    <property type="match status" value="1"/>
</dbReference>
<evidence type="ECO:0000256" key="1">
    <source>
        <dbReference type="ARBA" id="ARBA00000135"/>
    </source>
</evidence>
<dbReference type="SUPFAM" id="SSF52949">
    <property type="entry name" value="Macro domain-like"/>
    <property type="match status" value="1"/>
</dbReference>
<comment type="subcellular location">
    <subcellularLocation>
        <location evidence="8">Cytoplasm</location>
    </subcellularLocation>
</comment>
<comment type="catalytic activity">
    <reaction evidence="1 8">
        <text>Release of an N-terminal amino acid, Xaa-|-Yaa-, in which Xaa is preferably Leu, but may be other amino acids including Pro although not Arg or Lys, and Yaa may be Pro. Amino acid amides and methyl esters are also readily hydrolyzed, but rates on arylamides are exceedingly low.</text>
        <dbReference type="EC" id="3.4.11.1"/>
    </reaction>
</comment>
<dbReference type="Pfam" id="PF02789">
    <property type="entry name" value="Peptidase_M17_N"/>
    <property type="match status" value="1"/>
</dbReference>
<dbReference type="Pfam" id="PF00883">
    <property type="entry name" value="Peptidase_M17"/>
    <property type="match status" value="1"/>
</dbReference>
<dbReference type="GO" id="GO:0070006">
    <property type="term" value="F:metalloaminopeptidase activity"/>
    <property type="evidence" value="ECO:0007669"/>
    <property type="project" value="InterPro"/>
</dbReference>
<dbReference type="GO" id="GO:0006508">
    <property type="term" value="P:proteolysis"/>
    <property type="evidence" value="ECO:0007669"/>
    <property type="project" value="UniProtKB-KW"/>
</dbReference>
<feature type="domain" description="Cytosol aminopeptidase" evidence="9">
    <location>
        <begin position="341"/>
        <end position="348"/>
    </location>
</feature>
<evidence type="ECO:0000256" key="6">
    <source>
        <dbReference type="ARBA" id="ARBA00022801"/>
    </source>
</evidence>